<reference evidence="2 3" key="1">
    <citation type="submission" date="2016-10" db="EMBL/GenBank/DDBJ databases">
        <title>Complete Genome Sequence of Peptococcaceae strain DCMF.</title>
        <authorList>
            <person name="Edwards R.J."/>
            <person name="Holland S.I."/>
            <person name="Deshpande N.P."/>
            <person name="Wong Y.K."/>
            <person name="Ertan H."/>
            <person name="Manefield M."/>
            <person name="Russell T.L."/>
            <person name="Lee M.J."/>
        </authorList>
    </citation>
    <scope>NUCLEOTIDE SEQUENCE [LARGE SCALE GENOMIC DNA]</scope>
    <source>
        <strain evidence="2 3">DCMF</strain>
    </source>
</reference>
<evidence type="ECO:0000313" key="2">
    <source>
        <dbReference type="EMBL" id="ATW23812.1"/>
    </source>
</evidence>
<feature type="transmembrane region" description="Helical" evidence="1">
    <location>
        <begin position="123"/>
        <end position="141"/>
    </location>
</feature>
<evidence type="ECO:0000313" key="3">
    <source>
        <dbReference type="Proteomes" id="UP000323521"/>
    </source>
</evidence>
<dbReference type="Proteomes" id="UP000323521">
    <property type="component" value="Chromosome"/>
</dbReference>
<gene>
    <name evidence="2" type="ORF">DCMF_02480</name>
</gene>
<accession>A0A3G1KMU6</accession>
<dbReference type="RefSeq" id="WP_214659047.1">
    <property type="nucleotide sequence ID" value="NZ_CP017634.1"/>
</dbReference>
<evidence type="ECO:0008006" key="4">
    <source>
        <dbReference type="Google" id="ProtNLM"/>
    </source>
</evidence>
<feature type="transmembrane region" description="Helical" evidence="1">
    <location>
        <begin position="90"/>
        <end position="108"/>
    </location>
</feature>
<dbReference type="AlphaFoldDB" id="A0A3G1KMU6"/>
<keyword evidence="1" id="KW-1133">Transmembrane helix</keyword>
<name>A0A3G1KMU6_FORW1</name>
<keyword evidence="3" id="KW-1185">Reference proteome</keyword>
<dbReference type="EMBL" id="CP017634">
    <property type="protein sequence ID" value="ATW23812.1"/>
    <property type="molecule type" value="Genomic_DNA"/>
</dbReference>
<protein>
    <recommendedName>
        <fullName evidence="4">DUF1440 domain-containing protein</fullName>
    </recommendedName>
</protein>
<feature type="transmembrane region" description="Helical" evidence="1">
    <location>
        <begin position="57"/>
        <end position="78"/>
    </location>
</feature>
<keyword evidence="1" id="KW-0812">Transmembrane</keyword>
<evidence type="ECO:0000256" key="1">
    <source>
        <dbReference type="SAM" id="Phobius"/>
    </source>
</evidence>
<proteinExistence type="predicted"/>
<organism evidence="2 3">
    <name type="scientific">Formimonas warabiya</name>
    <dbReference type="NCBI Taxonomy" id="1761012"/>
    <lineage>
        <taxon>Bacteria</taxon>
        <taxon>Bacillati</taxon>
        <taxon>Bacillota</taxon>
        <taxon>Clostridia</taxon>
        <taxon>Eubacteriales</taxon>
        <taxon>Peptococcaceae</taxon>
        <taxon>Candidatus Formimonas</taxon>
    </lineage>
</organism>
<dbReference type="KEGG" id="fwa:DCMF_02480"/>
<sequence length="147" mass="16395">MKDQFLCGFVSGLIANSMASLIDVVLVSVFKFGSLRFLDFSSIFIYGGKPLNLLEEVFAQFGELMFGGFLGIIFAYFVFKNKYHLLKGPIYAVIAWFVIYGIVIMYRVPPLKNISLGSSLENLLVSLIYGFLLASTMGYLTKLRQGA</sequence>
<keyword evidence="1" id="KW-0472">Membrane</keyword>